<feature type="compositionally biased region" description="Basic and acidic residues" evidence="3">
    <location>
        <begin position="261"/>
        <end position="274"/>
    </location>
</feature>
<comment type="caution">
    <text evidence="4">The sequence shown here is derived from an EMBL/GenBank/DDBJ whole genome shotgun (WGS) entry which is preliminary data.</text>
</comment>
<dbReference type="Gene3D" id="3.30.230.80">
    <property type="match status" value="1"/>
</dbReference>
<dbReference type="Pfam" id="PF00183">
    <property type="entry name" value="HSP90"/>
    <property type="match status" value="1"/>
</dbReference>
<protein>
    <submittedName>
        <fullName evidence="4">Hsp90 protein-domain-containing protein</fullName>
    </submittedName>
</protein>
<proteinExistence type="inferred from homology"/>
<dbReference type="GO" id="GO:0051082">
    <property type="term" value="F:unfolded protein binding"/>
    <property type="evidence" value="ECO:0007669"/>
    <property type="project" value="InterPro"/>
</dbReference>
<evidence type="ECO:0000256" key="1">
    <source>
        <dbReference type="ARBA" id="ARBA00008239"/>
    </source>
</evidence>
<accession>A0AAW0ALC3</accession>
<sequence length="720" mass="80419">MWMLPLQYNSPNQLGVCIQPRSIRGRRTISSPQLSFVYTLSPSAASFGVIAWFNHHIWNAAVLTSATTLTLSLLNLYAGLGCAFNKLVPLTVPISSLEAIAPLHREPSLTPTELAVPTLASFKAKARTASSTAAKKSTRKKSIIAATSSTASNGPLNGKKELFIRIILDKKIKILNICDSGAKPTWSSNLVQRLHGAFPDVPMTSQPASASYATTNIPTCRPILEEDRLRSKALRVYLLPHQSALMKELRETTRRLRRTSPVKEPETSDEEPNKTKSIWTRNSISLEEYGSFYRSLTEDFPVQYFSVEAHLESKTILCVPKSAPFDLFQSKNKHNNRLYVHGRLQGPHLRVSQLRRLRGLAFPNLLPKNKTWKVIRLMNKFTELQQVTGFYSTKSGRAKRAALARARFRCRARTRFHLARELGYQHNSKLRSLWRVTSRYQAPSSCSRPPRAMRRALRESFATCSVCAPSAAVVKSERGRVSATRVLDLTIAPIGSPLPYCERAIGVESTRRRGLLGALDNARAADYEMSSEHSPHIQPSYDFHLVRVGRDSETLGNGSGDAVNDTLVFHPQLPQISSPMLPASTAFDKADCAWVHDVQIERPNLNILGVIHLRLLPRYLTLKNMSAVEKKVVFFAGSLALALDPDNRIFIISEFIENVCLSTVTTNPSPFPLATDIARSRPRLLSFPQVHPGDLKGENLLVISNGQSKLTDFWFRPQQR</sequence>
<reference evidence="4 5" key="1">
    <citation type="journal article" date="2024" name="J Genomics">
        <title>Draft genome sequencing and assembly of Favolaschia claudopus CIRM-BRFM 2984 isolated from oak limbs.</title>
        <authorList>
            <person name="Navarro D."/>
            <person name="Drula E."/>
            <person name="Chaduli D."/>
            <person name="Cazenave R."/>
            <person name="Ahrendt S."/>
            <person name="Wang J."/>
            <person name="Lipzen A."/>
            <person name="Daum C."/>
            <person name="Barry K."/>
            <person name="Grigoriev I.V."/>
            <person name="Favel A."/>
            <person name="Rosso M.N."/>
            <person name="Martin F."/>
        </authorList>
    </citation>
    <scope>NUCLEOTIDE SEQUENCE [LARGE SCALE GENOMIC DNA]</scope>
    <source>
        <strain evidence="4 5">CIRM-BRFM 2984</strain>
    </source>
</reference>
<keyword evidence="5" id="KW-1185">Reference proteome</keyword>
<comment type="similarity">
    <text evidence="1">Belongs to the heat shock protein 90 family.</text>
</comment>
<dbReference type="PANTHER" id="PTHR11528">
    <property type="entry name" value="HEAT SHOCK PROTEIN 90 FAMILY MEMBER"/>
    <property type="match status" value="1"/>
</dbReference>
<evidence type="ECO:0000313" key="4">
    <source>
        <dbReference type="EMBL" id="KAK7013850.1"/>
    </source>
</evidence>
<organism evidence="4 5">
    <name type="scientific">Favolaschia claudopus</name>
    <dbReference type="NCBI Taxonomy" id="2862362"/>
    <lineage>
        <taxon>Eukaryota</taxon>
        <taxon>Fungi</taxon>
        <taxon>Dikarya</taxon>
        <taxon>Basidiomycota</taxon>
        <taxon>Agaricomycotina</taxon>
        <taxon>Agaricomycetes</taxon>
        <taxon>Agaricomycetidae</taxon>
        <taxon>Agaricales</taxon>
        <taxon>Marasmiineae</taxon>
        <taxon>Mycenaceae</taxon>
        <taxon>Favolaschia</taxon>
    </lineage>
</organism>
<keyword evidence="2" id="KW-0143">Chaperone</keyword>
<dbReference type="GO" id="GO:0016887">
    <property type="term" value="F:ATP hydrolysis activity"/>
    <property type="evidence" value="ECO:0007669"/>
    <property type="project" value="InterPro"/>
</dbReference>
<dbReference type="Proteomes" id="UP001362999">
    <property type="component" value="Unassembled WGS sequence"/>
</dbReference>
<dbReference type="GO" id="GO:0140662">
    <property type="term" value="F:ATP-dependent protein folding chaperone"/>
    <property type="evidence" value="ECO:0007669"/>
    <property type="project" value="InterPro"/>
</dbReference>
<name>A0AAW0ALC3_9AGAR</name>
<feature type="region of interest" description="Disordered" evidence="3">
    <location>
        <begin position="253"/>
        <end position="275"/>
    </location>
</feature>
<evidence type="ECO:0000256" key="2">
    <source>
        <dbReference type="ARBA" id="ARBA00023186"/>
    </source>
</evidence>
<dbReference type="InterPro" id="IPR001404">
    <property type="entry name" value="Hsp90_fam"/>
</dbReference>
<evidence type="ECO:0000313" key="5">
    <source>
        <dbReference type="Proteomes" id="UP001362999"/>
    </source>
</evidence>
<gene>
    <name evidence="4" type="ORF">R3P38DRAFT_3206417</name>
</gene>
<dbReference type="GO" id="GO:0005524">
    <property type="term" value="F:ATP binding"/>
    <property type="evidence" value="ECO:0007669"/>
    <property type="project" value="InterPro"/>
</dbReference>
<evidence type="ECO:0000256" key="3">
    <source>
        <dbReference type="SAM" id="MobiDB-lite"/>
    </source>
</evidence>
<dbReference type="AlphaFoldDB" id="A0AAW0ALC3"/>
<dbReference type="InterPro" id="IPR020568">
    <property type="entry name" value="Ribosomal_Su5_D2-typ_SF"/>
</dbReference>
<dbReference type="EMBL" id="JAWWNJ010000058">
    <property type="protein sequence ID" value="KAK7013850.1"/>
    <property type="molecule type" value="Genomic_DNA"/>
</dbReference>
<dbReference type="SUPFAM" id="SSF54211">
    <property type="entry name" value="Ribosomal protein S5 domain 2-like"/>
    <property type="match status" value="1"/>
</dbReference>